<dbReference type="EMBL" id="GU452371">
    <property type="protein sequence ID" value="ADB96738.1"/>
    <property type="molecule type" value="Genomic_DNA"/>
</dbReference>
<evidence type="ECO:0000313" key="10">
    <source>
        <dbReference type="EMBL" id="ADB96715.1"/>
    </source>
</evidence>
<evidence type="ECO:0000313" key="14">
    <source>
        <dbReference type="EMBL" id="ADB96772.1"/>
    </source>
</evidence>
<evidence type="ECO:0000313" key="13">
    <source>
        <dbReference type="EMBL" id="ADB96750.1"/>
    </source>
</evidence>
<dbReference type="EMBL" id="GU452370">
    <property type="protein sequence ID" value="ADB96727.1"/>
    <property type="molecule type" value="Genomic_DNA"/>
</dbReference>
<keyword evidence="1" id="KW-0812">Transmembrane</keyword>
<dbReference type="EMBL" id="GU452376">
    <property type="protein sequence ID" value="ADB96795.1"/>
    <property type="molecule type" value="Genomic_DNA"/>
</dbReference>
<evidence type="ECO:0000313" key="12">
    <source>
        <dbReference type="EMBL" id="ADB96738.1"/>
    </source>
</evidence>
<evidence type="ECO:0000313" key="17">
    <source>
        <dbReference type="EMBL" id="ADB96807.1"/>
    </source>
</evidence>
<evidence type="ECO:0000313" key="15">
    <source>
        <dbReference type="EMBL" id="ADB96783.1"/>
    </source>
</evidence>
<evidence type="ECO:0000313" key="5">
    <source>
        <dbReference type="EMBL" id="ADB96645.1"/>
    </source>
</evidence>
<evidence type="ECO:0000313" key="9">
    <source>
        <dbReference type="EMBL" id="ADB96705.1"/>
    </source>
</evidence>
<gene>
    <name evidence="4" type="primary">ND6</name>
</gene>
<evidence type="ECO:0000313" key="4">
    <source>
        <dbReference type="EMBL" id="ADB96635.1"/>
    </source>
</evidence>
<evidence type="ECO:0000313" key="2">
    <source>
        <dbReference type="EMBL" id="ADB96398.1"/>
    </source>
</evidence>
<dbReference type="EMBL" id="GU452378">
    <property type="protein sequence ID" value="ADB96398.1"/>
    <property type="molecule type" value="Genomic_DNA"/>
</dbReference>
<organism evidence="4">
    <name type="scientific">Caenorhabditis briggsae</name>
    <dbReference type="NCBI Taxonomy" id="6238"/>
    <lineage>
        <taxon>Eukaryota</taxon>
        <taxon>Metazoa</taxon>
        <taxon>Ecdysozoa</taxon>
        <taxon>Nematoda</taxon>
        <taxon>Chromadorea</taxon>
        <taxon>Rhabditida</taxon>
        <taxon>Rhabditina</taxon>
        <taxon>Rhabditomorpha</taxon>
        <taxon>Rhabditoidea</taxon>
        <taxon>Rhabditidae</taxon>
        <taxon>Peloderinae</taxon>
        <taxon>Caenorhabditis</taxon>
    </lineage>
</organism>
<dbReference type="EMBL" id="GU452363">
    <property type="protein sequence ID" value="ADB96645.1"/>
    <property type="molecule type" value="Genomic_DNA"/>
</dbReference>
<dbReference type="EMBL" id="GU452369">
    <property type="protein sequence ID" value="ADB96715.1"/>
    <property type="molecule type" value="Genomic_DNA"/>
</dbReference>
<evidence type="ECO:0000313" key="8">
    <source>
        <dbReference type="EMBL" id="ADB96693.1"/>
    </source>
</evidence>
<feature type="transmembrane region" description="Helical" evidence="1">
    <location>
        <begin position="47"/>
        <end position="67"/>
    </location>
</feature>
<evidence type="ECO:0000313" key="7">
    <source>
        <dbReference type="EMBL" id="ADB96681.1"/>
    </source>
</evidence>
<dbReference type="EMBL" id="GU452380">
    <property type="protein sequence ID" value="ADB96402.1"/>
    <property type="molecule type" value="Genomic_DNA"/>
</dbReference>
<reference evidence="4" key="1">
    <citation type="journal article" date="2010" name="Genome Biol. Evol.">
        <title>High rate of large deletions in Caenorhabditis briggsae mitochondrial genome mutation processes.</title>
        <authorList>
            <person name="Howe D.K."/>
            <person name="Baer C.F."/>
            <person name="Denver D.R."/>
        </authorList>
    </citation>
    <scope>NUCLEOTIDE SEQUENCE</scope>
    <source>
        <strain evidence="3">MA301</strain>
        <strain evidence="13">MA302</strain>
        <strain evidence="4">MA306</strain>
        <strain evidence="16">MA308</strain>
        <strain evidence="5">MA316</strain>
        <strain evidence="17">MA320</strain>
        <strain evidence="2">MA331</strain>
        <strain evidence="6">MA347</strain>
        <strain evidence="8">MA349</strain>
        <strain evidence="9">MA355</strain>
        <strain evidence="14">MA358</strain>
        <strain evidence="10">MA362</strain>
        <strain evidence="15">MA366</strain>
        <strain evidence="7">MA374</strain>
        <strain evidence="11">MA380</strain>
        <strain evidence="12">MA388</strain>
    </source>
</reference>
<name>D3KBP3_CAEBR</name>
<feature type="transmembrane region" description="Helical" evidence="1">
    <location>
        <begin position="79"/>
        <end position="97"/>
    </location>
</feature>
<evidence type="ECO:0000256" key="1">
    <source>
        <dbReference type="SAM" id="Phobius"/>
    </source>
</evidence>
<sequence length="144" mass="16968">MIKLFFVLAIFSSIISYMNIDPMKSSFFLIFSLLFSMPIISMSMHTWFSYFICLLFLSGIFVILVYFSSLSKINVVKSYMSLFLLLISIIYFSPVSMEYTNYLGLSGFYYSIYWFIFSFILICLLFFMNFSSYFLNFSGALRKV</sequence>
<dbReference type="EMBL" id="GU452377">
    <property type="protein sequence ID" value="ADB96807.1"/>
    <property type="molecule type" value="Genomic_DNA"/>
</dbReference>
<accession>D3KBP3</accession>
<dbReference type="EMBL" id="GU452375">
    <property type="protein sequence ID" value="ADB96783.1"/>
    <property type="molecule type" value="Genomic_DNA"/>
</dbReference>
<keyword evidence="1" id="KW-1133">Transmembrane helix</keyword>
<evidence type="ECO:0000313" key="3">
    <source>
        <dbReference type="EMBL" id="ADB96402.1"/>
    </source>
</evidence>
<dbReference type="EMBL" id="GU452362">
    <property type="protein sequence ID" value="ADB96635.1"/>
    <property type="molecule type" value="Genomic_DNA"/>
</dbReference>
<dbReference type="EMBL" id="GU452372">
    <property type="protein sequence ID" value="ADB96750.1"/>
    <property type="molecule type" value="Genomic_DNA"/>
</dbReference>
<dbReference type="EMBL" id="GU452367">
    <property type="protein sequence ID" value="ADB96693.1"/>
    <property type="molecule type" value="Genomic_DNA"/>
</dbReference>
<keyword evidence="1" id="KW-0472">Membrane</keyword>
<evidence type="ECO:0000313" key="11">
    <source>
        <dbReference type="EMBL" id="ADB96727.1"/>
    </source>
</evidence>
<dbReference type="EMBL" id="GU452374">
    <property type="protein sequence ID" value="ADB96772.1"/>
    <property type="molecule type" value="Genomic_DNA"/>
</dbReference>
<dbReference type="EMBL" id="GU452364">
    <property type="protein sequence ID" value="ADB96657.1"/>
    <property type="molecule type" value="Genomic_DNA"/>
</dbReference>
<feature type="transmembrane region" description="Helical" evidence="1">
    <location>
        <begin position="112"/>
        <end position="135"/>
    </location>
</feature>
<dbReference type="AlphaFoldDB" id="D3KBP3"/>
<proteinExistence type="predicted"/>
<geneLocation type="mitochondrion" evidence="4"/>
<evidence type="ECO:0000313" key="6">
    <source>
        <dbReference type="EMBL" id="ADB96657.1"/>
    </source>
</evidence>
<protein>
    <submittedName>
        <fullName evidence="4">NADH dehydrogenase subunit 6</fullName>
    </submittedName>
</protein>
<evidence type="ECO:0000313" key="16">
    <source>
        <dbReference type="EMBL" id="ADB96795.1"/>
    </source>
</evidence>
<dbReference type="EMBL" id="GU452366">
    <property type="protein sequence ID" value="ADB96681.1"/>
    <property type="molecule type" value="Genomic_DNA"/>
</dbReference>
<dbReference type="EMBL" id="GU452368">
    <property type="protein sequence ID" value="ADB96705.1"/>
    <property type="molecule type" value="Genomic_DNA"/>
</dbReference>
<keyword evidence="4" id="KW-0496">Mitochondrion</keyword>